<dbReference type="GO" id="GO:0000155">
    <property type="term" value="F:phosphorelay sensor kinase activity"/>
    <property type="evidence" value="ECO:0007669"/>
    <property type="project" value="InterPro"/>
</dbReference>
<keyword evidence="6" id="KW-0902">Two-component regulatory system</keyword>
<dbReference type="InterPro" id="IPR003594">
    <property type="entry name" value="HATPase_dom"/>
</dbReference>
<dbReference type="Proteomes" id="UP000188298">
    <property type="component" value="Chromosome"/>
</dbReference>
<dbReference type="KEGG" id="hbl:XJ32_11045"/>
<dbReference type="InterPro" id="IPR036890">
    <property type="entry name" value="HATPase_C_sf"/>
</dbReference>
<evidence type="ECO:0000256" key="6">
    <source>
        <dbReference type="ARBA" id="ARBA00023012"/>
    </source>
</evidence>
<dbReference type="GO" id="GO:0005524">
    <property type="term" value="F:ATP binding"/>
    <property type="evidence" value="ECO:0007669"/>
    <property type="project" value="UniProtKB-KW"/>
</dbReference>
<evidence type="ECO:0000256" key="1">
    <source>
        <dbReference type="ARBA" id="ARBA00022553"/>
    </source>
</evidence>
<keyword evidence="1" id="KW-0597">Phosphoprotein</keyword>
<keyword evidence="3" id="KW-0547">Nucleotide-binding</keyword>
<evidence type="ECO:0000259" key="8">
    <source>
        <dbReference type="PROSITE" id="PS50109"/>
    </source>
</evidence>
<feature type="transmembrane region" description="Helical" evidence="7">
    <location>
        <begin position="26"/>
        <end position="46"/>
    </location>
</feature>
<evidence type="ECO:0000313" key="9">
    <source>
        <dbReference type="EMBL" id="AQQ60524.1"/>
    </source>
</evidence>
<evidence type="ECO:0000256" key="3">
    <source>
        <dbReference type="ARBA" id="ARBA00022741"/>
    </source>
</evidence>
<reference evidence="9 10" key="1">
    <citation type="submission" date="2017-02" db="EMBL/GenBank/DDBJ databases">
        <title>Whole genome sequencing of Helicobacter bilis strain AAQJH.</title>
        <authorList>
            <person name="Conlan S."/>
            <person name="Thomas P.J."/>
            <person name="Mullikin J."/>
            <person name="Palmore T.N."/>
            <person name="Frank K.M."/>
            <person name="Segre J.A."/>
        </authorList>
    </citation>
    <scope>NUCLEOTIDE SEQUENCE [LARGE SCALE GENOMIC DNA]</scope>
    <source>
        <strain evidence="9 10">AAQJH</strain>
    </source>
</reference>
<keyword evidence="4 9" id="KW-0418">Kinase</keyword>
<dbReference type="PANTHER" id="PTHR43065">
    <property type="entry name" value="SENSOR HISTIDINE KINASE"/>
    <property type="match status" value="1"/>
</dbReference>
<proteinExistence type="predicted"/>
<name>A0A1Q2LJ60_9HELI</name>
<keyword evidence="7" id="KW-0812">Transmembrane</keyword>
<gene>
    <name evidence="9" type="ORF">XJ32_11045</name>
</gene>
<dbReference type="InterPro" id="IPR036097">
    <property type="entry name" value="HisK_dim/P_sf"/>
</dbReference>
<dbReference type="RefSeq" id="WP_077389787.1">
    <property type="nucleotide sequence ID" value="NZ_CP019645.1"/>
</dbReference>
<dbReference type="AlphaFoldDB" id="A0A1Q2LJ60"/>
<dbReference type="PANTHER" id="PTHR43065:SF10">
    <property type="entry name" value="PEROXIDE STRESS-ACTIVATED HISTIDINE KINASE MAK3"/>
    <property type="match status" value="1"/>
</dbReference>
<evidence type="ECO:0000256" key="5">
    <source>
        <dbReference type="ARBA" id="ARBA00022840"/>
    </source>
</evidence>
<sequence>MQSHNQFGIANNMGNSRLGFTFYAKFLPFVFSIGLFTLFLVAYLSIKGLKDDFDGSVPEPLSELSLLNDFQSQYMLETIDILQDNPKGTKTYATSFYQWSLYKNLSQSLNEQRGVFSFLRHIYKTTFLTKQNEMILAYQKKKQQLVEEVEKTITLEAANILKADRDLLYEHAKKVNSISANIINTQVALHTLEKEITDHFHNATIGLLCMITLLVFIIVVCIDIVVIGFIRRLNQYLEEQFNNATADLRKLNAHLQNEIAKKVEDIRKKDIAIYAQSKLAAMGEMVQNIAHQWRNPLNSLGLVMQDIQQKFNRNSLTKEILNKHITTSLALADNMSNTIDIFHNFFRLDNSFEHFDIKDAIHEVVVIYEPLLQALNIQIHIEYDTQEEYRIFGNKHAFMQIVLVLLGNIKDVFAERKIKNPYCFITLGKKDSILRLDIYDNAGGINPHIIDRIFDIYVTTKKMGTGIGLYMAKEMLTKYLQGNIHAKNITFNYNGEYCKGALFVLELQLNDTMEGEVDNEREIKRD</sequence>
<dbReference type="Gene3D" id="1.10.287.130">
    <property type="match status" value="1"/>
</dbReference>
<dbReference type="SUPFAM" id="SSF55874">
    <property type="entry name" value="ATPase domain of HSP90 chaperone/DNA topoisomerase II/histidine kinase"/>
    <property type="match status" value="1"/>
</dbReference>
<dbReference type="Pfam" id="PF02518">
    <property type="entry name" value="HATPase_c"/>
    <property type="match status" value="1"/>
</dbReference>
<organism evidence="9 10">
    <name type="scientific">Helicobacter bilis</name>
    <dbReference type="NCBI Taxonomy" id="37372"/>
    <lineage>
        <taxon>Bacteria</taxon>
        <taxon>Pseudomonadati</taxon>
        <taxon>Campylobacterota</taxon>
        <taxon>Epsilonproteobacteria</taxon>
        <taxon>Campylobacterales</taxon>
        <taxon>Helicobacteraceae</taxon>
        <taxon>Helicobacter</taxon>
    </lineage>
</organism>
<dbReference type="PROSITE" id="PS50109">
    <property type="entry name" value="HIS_KIN"/>
    <property type="match status" value="1"/>
</dbReference>
<keyword evidence="5" id="KW-0067">ATP-binding</keyword>
<dbReference type="InterPro" id="IPR005467">
    <property type="entry name" value="His_kinase_dom"/>
</dbReference>
<accession>A0A1Q2LJ60</accession>
<dbReference type="SMART" id="SM00387">
    <property type="entry name" value="HATPase_c"/>
    <property type="match status" value="1"/>
</dbReference>
<keyword evidence="7" id="KW-0472">Membrane</keyword>
<keyword evidence="2" id="KW-0808">Transferase</keyword>
<dbReference type="SUPFAM" id="SSF47384">
    <property type="entry name" value="Homodimeric domain of signal transducing histidine kinase"/>
    <property type="match status" value="1"/>
</dbReference>
<evidence type="ECO:0000313" key="10">
    <source>
        <dbReference type="Proteomes" id="UP000188298"/>
    </source>
</evidence>
<evidence type="ECO:0000256" key="4">
    <source>
        <dbReference type="ARBA" id="ARBA00022777"/>
    </source>
</evidence>
<dbReference type="Gene3D" id="3.30.565.10">
    <property type="entry name" value="Histidine kinase-like ATPase, C-terminal domain"/>
    <property type="match status" value="1"/>
</dbReference>
<dbReference type="EMBL" id="CP019645">
    <property type="protein sequence ID" value="AQQ60524.1"/>
    <property type="molecule type" value="Genomic_DNA"/>
</dbReference>
<protein>
    <submittedName>
        <fullName evidence="9">Histidine kinase</fullName>
    </submittedName>
</protein>
<keyword evidence="7" id="KW-1133">Transmembrane helix</keyword>
<evidence type="ECO:0000256" key="2">
    <source>
        <dbReference type="ARBA" id="ARBA00022679"/>
    </source>
</evidence>
<evidence type="ECO:0000256" key="7">
    <source>
        <dbReference type="SAM" id="Phobius"/>
    </source>
</evidence>
<feature type="domain" description="Histidine kinase" evidence="8">
    <location>
        <begin position="288"/>
        <end position="511"/>
    </location>
</feature>
<feature type="transmembrane region" description="Helical" evidence="7">
    <location>
        <begin position="205"/>
        <end position="230"/>
    </location>
</feature>